<sequence>MHLSCTGAPLPRPCTSPRRCVRTFVRSFVRRARPNVCVGECVWWTCVRAYGHRRAHANACFVNVCACVHQGASATDRLHTSASVRSAARTQHALRACGSYSGKSESARSNVSAMACGGTAGGTSTGIGQRFLKSSWSHVPHDAAHLSFMYAGLFVHSPAAVHAAQLPLLSLSAHGAGSSLPALASLPLDVARLARSTPGLKQPQEAAQCKRIYCSCDAHAPVCDQYAQCSTAGSSAQLASESEPRARLKQAHTTNSAALDRHGASTAAIPFPGCSRQQHAWIV</sequence>
<organism evidence="1">
    <name type="scientific">Chrysotila carterae</name>
    <name type="common">Marine alga</name>
    <name type="synonym">Syracosphaera carterae</name>
    <dbReference type="NCBI Taxonomy" id="13221"/>
    <lineage>
        <taxon>Eukaryota</taxon>
        <taxon>Haptista</taxon>
        <taxon>Haptophyta</taxon>
        <taxon>Prymnesiophyceae</taxon>
        <taxon>Isochrysidales</taxon>
        <taxon>Isochrysidaceae</taxon>
        <taxon>Chrysotila</taxon>
    </lineage>
</organism>
<proteinExistence type="predicted"/>
<evidence type="ECO:0000313" key="1">
    <source>
        <dbReference type="EMBL" id="CAE0754721.1"/>
    </source>
</evidence>
<protein>
    <submittedName>
        <fullName evidence="1">Uncharacterized protein</fullName>
    </submittedName>
</protein>
<reference evidence="1" key="1">
    <citation type="submission" date="2021-01" db="EMBL/GenBank/DDBJ databases">
        <authorList>
            <person name="Corre E."/>
            <person name="Pelletier E."/>
            <person name="Niang G."/>
            <person name="Scheremetjew M."/>
            <person name="Finn R."/>
            <person name="Kale V."/>
            <person name="Holt S."/>
            <person name="Cochrane G."/>
            <person name="Meng A."/>
            <person name="Brown T."/>
            <person name="Cohen L."/>
        </authorList>
    </citation>
    <scope>NUCLEOTIDE SEQUENCE</scope>
    <source>
        <strain evidence="1">CCMP645</strain>
    </source>
</reference>
<dbReference type="AlphaFoldDB" id="A0A7S4B5E0"/>
<name>A0A7S4B5E0_CHRCT</name>
<gene>
    <name evidence="1" type="ORF">PCAR00345_LOCUS7308</name>
</gene>
<dbReference type="EMBL" id="HBIZ01012197">
    <property type="protein sequence ID" value="CAE0754721.1"/>
    <property type="molecule type" value="Transcribed_RNA"/>
</dbReference>
<accession>A0A7S4B5E0</accession>